<dbReference type="AlphaFoldDB" id="A0A368FYE4"/>
<organism evidence="1 2">
    <name type="scientific">Ancylostoma caninum</name>
    <name type="common">Dog hookworm</name>
    <dbReference type="NCBI Taxonomy" id="29170"/>
    <lineage>
        <taxon>Eukaryota</taxon>
        <taxon>Metazoa</taxon>
        <taxon>Ecdysozoa</taxon>
        <taxon>Nematoda</taxon>
        <taxon>Chromadorea</taxon>
        <taxon>Rhabditida</taxon>
        <taxon>Rhabditina</taxon>
        <taxon>Rhabditomorpha</taxon>
        <taxon>Strongyloidea</taxon>
        <taxon>Ancylostomatidae</taxon>
        <taxon>Ancylostomatinae</taxon>
        <taxon>Ancylostoma</taxon>
    </lineage>
</organism>
<comment type="caution">
    <text evidence="1">The sequence shown here is derived from an EMBL/GenBank/DDBJ whole genome shotgun (WGS) entry which is preliminary data.</text>
</comment>
<reference evidence="1 2" key="1">
    <citation type="submission" date="2014-10" db="EMBL/GenBank/DDBJ databases">
        <title>Draft genome of the hookworm Ancylostoma caninum.</title>
        <authorList>
            <person name="Mitreva M."/>
        </authorList>
    </citation>
    <scope>NUCLEOTIDE SEQUENCE [LARGE SCALE GENOMIC DNA]</scope>
    <source>
        <strain evidence="1 2">Baltimore</strain>
    </source>
</reference>
<gene>
    <name evidence="1" type="ORF">ANCCAN_18810</name>
</gene>
<evidence type="ECO:0000313" key="1">
    <source>
        <dbReference type="EMBL" id="RCN35327.1"/>
    </source>
</evidence>
<dbReference type="EMBL" id="JOJR01000676">
    <property type="protein sequence ID" value="RCN35327.1"/>
    <property type="molecule type" value="Genomic_DNA"/>
</dbReference>
<keyword evidence="2" id="KW-1185">Reference proteome</keyword>
<feature type="non-terminal residue" evidence="1">
    <location>
        <position position="1"/>
    </location>
</feature>
<protein>
    <submittedName>
        <fullName evidence="1">Uncharacterized protein</fullName>
    </submittedName>
</protein>
<evidence type="ECO:0000313" key="2">
    <source>
        <dbReference type="Proteomes" id="UP000252519"/>
    </source>
</evidence>
<dbReference type="Proteomes" id="UP000252519">
    <property type="component" value="Unassembled WGS sequence"/>
</dbReference>
<name>A0A368FYE4_ANCCA</name>
<sequence length="159" mass="18563">LKARTCQHERTKDSLDVAHILTQTLWNKLAPIIDQCSYNPDIIAEKYHSKNGLALFHIPNRNKFLSEHSCSIVSINNIMHSDAERKLAKASPCSFYASDKSIERRDEYQTKAEHMKVLMDPMRKRDDVVAKDESFTYWASESFITRCSTYSQKFEKQHY</sequence>
<dbReference type="OrthoDB" id="5897900at2759"/>
<proteinExistence type="predicted"/>
<accession>A0A368FYE4</accession>